<sequence>MGYKSGSQEENRDLIDRWMAQKAKDAEKLNLENDSILSAKSGPFSSGIWRVVPERRLSTVFVLDKTSW</sequence>
<keyword evidence="2" id="KW-1185">Reference proteome</keyword>
<proteinExistence type="predicted"/>
<organism evidence="1 2">
    <name type="scientific">Portunus trituberculatus</name>
    <name type="common">Swimming crab</name>
    <name type="synonym">Neptunus trituberculatus</name>
    <dbReference type="NCBI Taxonomy" id="210409"/>
    <lineage>
        <taxon>Eukaryota</taxon>
        <taxon>Metazoa</taxon>
        <taxon>Ecdysozoa</taxon>
        <taxon>Arthropoda</taxon>
        <taxon>Crustacea</taxon>
        <taxon>Multicrustacea</taxon>
        <taxon>Malacostraca</taxon>
        <taxon>Eumalacostraca</taxon>
        <taxon>Eucarida</taxon>
        <taxon>Decapoda</taxon>
        <taxon>Pleocyemata</taxon>
        <taxon>Brachyura</taxon>
        <taxon>Eubrachyura</taxon>
        <taxon>Portunoidea</taxon>
        <taxon>Portunidae</taxon>
        <taxon>Portuninae</taxon>
        <taxon>Portunus</taxon>
    </lineage>
</organism>
<accession>A0A5B7ILU8</accession>
<dbReference type="EMBL" id="VSRR010062249">
    <property type="protein sequence ID" value="MPC83335.1"/>
    <property type="molecule type" value="Genomic_DNA"/>
</dbReference>
<gene>
    <name evidence="1" type="ORF">E2C01_078043</name>
</gene>
<dbReference type="Proteomes" id="UP000324222">
    <property type="component" value="Unassembled WGS sequence"/>
</dbReference>
<reference evidence="1 2" key="1">
    <citation type="submission" date="2019-05" db="EMBL/GenBank/DDBJ databases">
        <title>Another draft genome of Portunus trituberculatus and its Hox gene families provides insights of decapod evolution.</title>
        <authorList>
            <person name="Jeong J.-H."/>
            <person name="Song I."/>
            <person name="Kim S."/>
            <person name="Choi T."/>
            <person name="Kim D."/>
            <person name="Ryu S."/>
            <person name="Kim W."/>
        </authorList>
    </citation>
    <scope>NUCLEOTIDE SEQUENCE [LARGE SCALE GENOMIC DNA]</scope>
    <source>
        <tissue evidence="1">Muscle</tissue>
    </source>
</reference>
<protein>
    <submittedName>
        <fullName evidence="1">Uncharacterized protein</fullName>
    </submittedName>
</protein>
<comment type="caution">
    <text evidence="1">The sequence shown here is derived from an EMBL/GenBank/DDBJ whole genome shotgun (WGS) entry which is preliminary data.</text>
</comment>
<evidence type="ECO:0000313" key="1">
    <source>
        <dbReference type="EMBL" id="MPC83335.1"/>
    </source>
</evidence>
<name>A0A5B7ILU8_PORTR</name>
<evidence type="ECO:0000313" key="2">
    <source>
        <dbReference type="Proteomes" id="UP000324222"/>
    </source>
</evidence>
<dbReference type="AlphaFoldDB" id="A0A5B7ILU8"/>